<dbReference type="EMBL" id="MNZT01000108">
    <property type="protein sequence ID" value="OIP95573.1"/>
    <property type="molecule type" value="Genomic_DNA"/>
</dbReference>
<evidence type="ECO:0000313" key="3">
    <source>
        <dbReference type="Proteomes" id="UP000183245"/>
    </source>
</evidence>
<gene>
    <name evidence="2" type="ORF">AUK40_05985</name>
</gene>
<sequence length="167" mass="18209">MNKISLVASREYLKVVRKPTFWLATLFFPVFLIVVSLISGLSAQEAEKTIKAEAEASKLIYIVDPSGIIGQQYRHDPFTVISEAEPGIVEVKAGTADAVFVYPADILTGRRIEVYAKSKGLLSDTGYPTLATNILKQSILNGLGDPQKIDAYSAGYQTSSTMYKNAN</sequence>
<accession>A0A1J5IET5</accession>
<name>A0A1J5IET5_9BACT</name>
<evidence type="ECO:0000256" key="1">
    <source>
        <dbReference type="SAM" id="Phobius"/>
    </source>
</evidence>
<organism evidence="2 3">
    <name type="scientific">Candidatus Wirthbacteria bacterium CG2_30_54_11</name>
    <dbReference type="NCBI Taxonomy" id="1817892"/>
    <lineage>
        <taxon>Bacteria</taxon>
        <taxon>Candidatus Wirthbacteria</taxon>
    </lineage>
</organism>
<reference evidence="2 3" key="1">
    <citation type="journal article" date="2016" name="Environ. Microbiol.">
        <title>Genomic resolution of a cold subsurface aquifer community provides metabolic insights for novel microbes adapted to high CO concentrations.</title>
        <authorList>
            <person name="Probst A.J."/>
            <person name="Castelle C.J."/>
            <person name="Singh A."/>
            <person name="Brown C.T."/>
            <person name="Anantharaman K."/>
            <person name="Sharon I."/>
            <person name="Hug L.A."/>
            <person name="Burstein D."/>
            <person name="Emerson J.B."/>
            <person name="Thomas B.C."/>
            <person name="Banfield J.F."/>
        </authorList>
    </citation>
    <scope>NUCLEOTIDE SEQUENCE [LARGE SCALE GENOMIC DNA]</scope>
    <source>
        <strain evidence="2">CG2_30_54_11</strain>
    </source>
</reference>
<comment type="caution">
    <text evidence="2">The sequence shown here is derived from an EMBL/GenBank/DDBJ whole genome shotgun (WGS) entry which is preliminary data.</text>
</comment>
<keyword evidence="1" id="KW-0472">Membrane</keyword>
<protein>
    <submittedName>
        <fullName evidence="2">Uncharacterized protein</fullName>
    </submittedName>
</protein>
<dbReference type="Proteomes" id="UP000183245">
    <property type="component" value="Unassembled WGS sequence"/>
</dbReference>
<dbReference type="STRING" id="1817892.AUK40_05985"/>
<evidence type="ECO:0000313" key="2">
    <source>
        <dbReference type="EMBL" id="OIP95573.1"/>
    </source>
</evidence>
<dbReference type="AlphaFoldDB" id="A0A1J5IET5"/>
<proteinExistence type="predicted"/>
<keyword evidence="1" id="KW-1133">Transmembrane helix</keyword>
<feature type="transmembrane region" description="Helical" evidence="1">
    <location>
        <begin position="21"/>
        <end position="41"/>
    </location>
</feature>
<keyword evidence="1" id="KW-0812">Transmembrane</keyword>